<evidence type="ECO:0000256" key="5">
    <source>
        <dbReference type="ARBA" id="ARBA00023136"/>
    </source>
</evidence>
<evidence type="ECO:0000313" key="10">
    <source>
        <dbReference type="Proteomes" id="UP001642540"/>
    </source>
</evidence>
<evidence type="ECO:0000256" key="4">
    <source>
        <dbReference type="ARBA" id="ARBA00022989"/>
    </source>
</evidence>
<keyword evidence="10" id="KW-1185">Reference proteome</keyword>
<dbReference type="Proteomes" id="UP001642540">
    <property type="component" value="Unassembled WGS sequence"/>
</dbReference>
<accession>A0ABP1PVI5</accession>
<dbReference type="PANTHER" id="PTHR42643:SF39">
    <property type="entry name" value="IONOTROPIC RECEPTOR 56A-RELATED"/>
    <property type="match status" value="1"/>
</dbReference>
<evidence type="ECO:0000256" key="8">
    <source>
        <dbReference type="SAM" id="Phobius"/>
    </source>
</evidence>
<evidence type="ECO:0000256" key="7">
    <source>
        <dbReference type="ARBA" id="ARBA00023180"/>
    </source>
</evidence>
<evidence type="ECO:0000256" key="3">
    <source>
        <dbReference type="ARBA" id="ARBA00022692"/>
    </source>
</evidence>
<evidence type="ECO:0000256" key="6">
    <source>
        <dbReference type="ARBA" id="ARBA00023170"/>
    </source>
</evidence>
<protein>
    <submittedName>
        <fullName evidence="9">Uncharacterized protein</fullName>
    </submittedName>
</protein>
<reference evidence="9 10" key="1">
    <citation type="submission" date="2024-08" db="EMBL/GenBank/DDBJ databases">
        <authorList>
            <person name="Cucini C."/>
            <person name="Frati F."/>
        </authorList>
    </citation>
    <scope>NUCLEOTIDE SEQUENCE [LARGE SCALE GENOMIC DNA]</scope>
</reference>
<organism evidence="9 10">
    <name type="scientific">Orchesella dallaii</name>
    <dbReference type="NCBI Taxonomy" id="48710"/>
    <lineage>
        <taxon>Eukaryota</taxon>
        <taxon>Metazoa</taxon>
        <taxon>Ecdysozoa</taxon>
        <taxon>Arthropoda</taxon>
        <taxon>Hexapoda</taxon>
        <taxon>Collembola</taxon>
        <taxon>Entomobryomorpha</taxon>
        <taxon>Entomobryoidea</taxon>
        <taxon>Orchesellidae</taxon>
        <taxon>Orchesellinae</taxon>
        <taxon>Orchesella</taxon>
    </lineage>
</organism>
<sequence length="695" mass="80120">MELETSTVATFSQTQTLLLRHYRESTVEFWWEEKTDLTLSFLHHCIILECILLNFDSLRLHLAIQNRSKNKPELTIRKEVCEHVLVANARVTFRQRFAKFQFLLVADSNFPNPNSTSPLSQTYITERANKDLMRLPEAIVIGTDMRILKLVDPESRSIISMVTTSIIFFVEFSTNSVRIGCFSCHDHNHLYKHNWDSIVYPVDVMDIPKTSISSLRNVKKYWQQLHGYLHFQKENGIQNCLKINSYKITSKYEGEACETYELFFRYSNCSNFELCIYFKVYKLGLSPLTPSYVLVEHRLPQVIAYGQNESEFTFQVLLPKAHFFDTNLSAFLMPFNDIIWICTIVALLAILVFLIFIEKWDAVQALLWVYSVLMENDVDLLRKARFGGKIFLLQWILGGILLRNFYNSSLYSLMTAEHERKDFPRDIDELLNNYSDLVLIGTESFLSESRLFLQNTSKLVIKSLSPEIANLTSTVFHKSVFINGGLNHNNLQNVANGKEIAVTSFSKDSTKIDSKIYLLTWSKKMDTNQTYTKFAVMCEGDCESNWNAALFGQTGFDRIVPKQQRPFFKSIRFWFYGKNRFATSQFEKFFRGFVESGLFKLSTSRYRKLQRINVIRGQDGFQAMGISNGSLFSYVFLAQGIDEINEIKPAKIPAFVGTFLITGGMLGLATAVLVLEILRKLLVKVFTMLCSLIGK</sequence>
<keyword evidence="2" id="KW-1003">Cell membrane</keyword>
<dbReference type="PANTHER" id="PTHR42643">
    <property type="entry name" value="IONOTROPIC RECEPTOR 20A-RELATED"/>
    <property type="match status" value="1"/>
</dbReference>
<keyword evidence="3 8" id="KW-0812">Transmembrane</keyword>
<dbReference type="InterPro" id="IPR052192">
    <property type="entry name" value="Insect_Ionotropic_Sensory_Rcpt"/>
</dbReference>
<evidence type="ECO:0000313" key="9">
    <source>
        <dbReference type="EMBL" id="CAL8075671.1"/>
    </source>
</evidence>
<keyword evidence="5 8" id="KW-0472">Membrane</keyword>
<dbReference type="EMBL" id="CAXLJM020000008">
    <property type="protein sequence ID" value="CAL8075671.1"/>
    <property type="molecule type" value="Genomic_DNA"/>
</dbReference>
<name>A0ABP1PVI5_9HEXA</name>
<evidence type="ECO:0000256" key="1">
    <source>
        <dbReference type="ARBA" id="ARBA00004651"/>
    </source>
</evidence>
<keyword evidence="7" id="KW-0325">Glycoprotein</keyword>
<keyword evidence="6" id="KW-0675">Receptor</keyword>
<keyword evidence="4 8" id="KW-1133">Transmembrane helix</keyword>
<dbReference type="Gene3D" id="1.10.287.70">
    <property type="match status" value="1"/>
</dbReference>
<comment type="caution">
    <text evidence="9">The sequence shown here is derived from an EMBL/GenBank/DDBJ whole genome shotgun (WGS) entry which is preliminary data.</text>
</comment>
<comment type="subcellular location">
    <subcellularLocation>
        <location evidence="1">Cell membrane</location>
        <topology evidence="1">Multi-pass membrane protein</topology>
    </subcellularLocation>
</comment>
<evidence type="ECO:0000256" key="2">
    <source>
        <dbReference type="ARBA" id="ARBA00022475"/>
    </source>
</evidence>
<feature type="transmembrane region" description="Helical" evidence="8">
    <location>
        <begin position="654"/>
        <end position="678"/>
    </location>
</feature>
<gene>
    <name evidence="9" type="ORF">ODALV1_LOCUS3250</name>
</gene>
<proteinExistence type="predicted"/>
<feature type="transmembrane region" description="Helical" evidence="8">
    <location>
        <begin position="338"/>
        <end position="357"/>
    </location>
</feature>